<keyword evidence="5 9" id="KW-1133">Transmembrane helix</keyword>
<feature type="transmembrane region" description="Helical" evidence="9">
    <location>
        <begin position="204"/>
        <end position="222"/>
    </location>
</feature>
<dbReference type="Gene3D" id="1.20.1280.290">
    <property type="match status" value="2"/>
</dbReference>
<dbReference type="STRING" id="1408163.A0A0F4YEX5"/>
<evidence type="ECO:0000256" key="2">
    <source>
        <dbReference type="ARBA" id="ARBA00022448"/>
    </source>
</evidence>
<dbReference type="GO" id="GO:0016020">
    <property type="term" value="C:membrane"/>
    <property type="evidence" value="ECO:0007669"/>
    <property type="project" value="UniProtKB-SubCell"/>
</dbReference>
<dbReference type="Pfam" id="PF04193">
    <property type="entry name" value="PQ-loop"/>
    <property type="match status" value="2"/>
</dbReference>
<protein>
    <submittedName>
        <fullName evidence="10">Monosaccharide-P-dolichol utilization protein</fullName>
    </submittedName>
</protein>
<comment type="subcellular location">
    <subcellularLocation>
        <location evidence="1">Membrane</location>
        <topology evidence="1">Multi-pass membrane protein</topology>
    </subcellularLocation>
</comment>
<proteinExistence type="inferred from homology"/>
<dbReference type="InterPro" id="IPR006603">
    <property type="entry name" value="PQ-loop_rpt"/>
</dbReference>
<feature type="transmembrane region" description="Helical" evidence="9">
    <location>
        <begin position="175"/>
        <end position="197"/>
    </location>
</feature>
<dbReference type="RefSeq" id="XP_013323302.1">
    <property type="nucleotide sequence ID" value="XM_013467848.1"/>
</dbReference>
<dbReference type="PANTHER" id="PTHR12226:SF2">
    <property type="entry name" value="MANNOSE-P-DOLICHOL UTILIZATION DEFECT 1 PROTEIN"/>
    <property type="match status" value="1"/>
</dbReference>
<accession>A0A0F4YEX5</accession>
<keyword evidence="3 9" id="KW-0812">Transmembrane</keyword>
<sequence length="308" mass="32267">MDKLQTTVLDPLKPYLQPVTTALPEPVHDAIISLIGSPCHSALVLDLDVSKDPACTSLAISKALGLAIVGASAIVKVPQILKLVSSRSSAGVSFVSYALETASLLITLSYNVRQQFPFSTYGETALIAVQDVVVGVLVLTFAGKPAAAATFVAVVAASIYALLFDASLVDAHTLAYLQAGAGLLGVASKVPQIYAIWREGGTGQLSAFAVFNYLLGSLSRIFTTLQEVDDKLILYSFVAAFSLNAILALQMVYYWNSPGLARAEKKPQKTVVEKTPAAAAPALAAATAESSSVAPRPTGKTPTTRRRG</sequence>
<evidence type="ECO:0000256" key="4">
    <source>
        <dbReference type="ARBA" id="ARBA00022737"/>
    </source>
</evidence>
<gene>
    <name evidence="10" type="ORF">T310_9699</name>
</gene>
<evidence type="ECO:0000256" key="1">
    <source>
        <dbReference type="ARBA" id="ARBA00004141"/>
    </source>
</evidence>
<dbReference type="GeneID" id="25321631"/>
<keyword evidence="6 9" id="KW-0472">Membrane</keyword>
<keyword evidence="2" id="KW-0813">Transport</keyword>
<feature type="region of interest" description="Disordered" evidence="8">
    <location>
        <begin position="282"/>
        <end position="308"/>
    </location>
</feature>
<feature type="transmembrane region" description="Helical" evidence="9">
    <location>
        <begin position="59"/>
        <end position="78"/>
    </location>
</feature>
<evidence type="ECO:0000256" key="8">
    <source>
        <dbReference type="SAM" id="MobiDB-lite"/>
    </source>
</evidence>
<dbReference type="PANTHER" id="PTHR12226">
    <property type="entry name" value="MANNOSE-P-DOLICHOL UTILIZATION DEFECT 1 LEC35 -RELATED"/>
    <property type="match status" value="1"/>
</dbReference>
<evidence type="ECO:0000313" key="11">
    <source>
        <dbReference type="Proteomes" id="UP000053958"/>
    </source>
</evidence>
<comment type="similarity">
    <text evidence="7">Belongs to the MPDU1 (TC 2.A.43.3) family.</text>
</comment>
<keyword evidence="4" id="KW-0677">Repeat</keyword>
<dbReference type="InterPro" id="IPR016817">
    <property type="entry name" value="MannP-dilichol_defect-1"/>
</dbReference>
<organism evidence="10 11">
    <name type="scientific">Rasamsonia emersonii (strain ATCC 16479 / CBS 393.64 / IMI 116815)</name>
    <dbReference type="NCBI Taxonomy" id="1408163"/>
    <lineage>
        <taxon>Eukaryota</taxon>
        <taxon>Fungi</taxon>
        <taxon>Dikarya</taxon>
        <taxon>Ascomycota</taxon>
        <taxon>Pezizomycotina</taxon>
        <taxon>Eurotiomycetes</taxon>
        <taxon>Eurotiomycetidae</taxon>
        <taxon>Eurotiales</taxon>
        <taxon>Trichocomaceae</taxon>
        <taxon>Rasamsonia</taxon>
    </lineage>
</organism>
<comment type="caution">
    <text evidence="10">The sequence shown here is derived from an EMBL/GenBank/DDBJ whole genome shotgun (WGS) entry which is preliminary data.</text>
</comment>
<evidence type="ECO:0000256" key="7">
    <source>
        <dbReference type="ARBA" id="ARBA00038475"/>
    </source>
</evidence>
<evidence type="ECO:0000256" key="3">
    <source>
        <dbReference type="ARBA" id="ARBA00022692"/>
    </source>
</evidence>
<evidence type="ECO:0000313" key="10">
    <source>
        <dbReference type="EMBL" id="KKA16690.1"/>
    </source>
</evidence>
<feature type="transmembrane region" description="Helical" evidence="9">
    <location>
        <begin position="90"/>
        <end position="112"/>
    </location>
</feature>
<dbReference type="FunFam" id="1.20.1280.290:FF:000006">
    <property type="entry name" value="mannose-P-dolichol utilization defect 1 protein"/>
    <property type="match status" value="1"/>
</dbReference>
<dbReference type="OrthoDB" id="271506at2759"/>
<dbReference type="Proteomes" id="UP000053958">
    <property type="component" value="Unassembled WGS sequence"/>
</dbReference>
<feature type="compositionally biased region" description="Low complexity" evidence="8">
    <location>
        <begin position="282"/>
        <end position="302"/>
    </location>
</feature>
<name>A0A0F4YEX5_RASE3</name>
<feature type="transmembrane region" description="Helical" evidence="9">
    <location>
        <begin position="234"/>
        <end position="255"/>
    </location>
</feature>
<dbReference type="SMART" id="SM00679">
    <property type="entry name" value="CTNS"/>
    <property type="match status" value="2"/>
</dbReference>
<reference evidence="10 11" key="1">
    <citation type="submission" date="2015-04" db="EMBL/GenBank/DDBJ databases">
        <authorList>
            <person name="Heijne W.H."/>
            <person name="Fedorova N.D."/>
            <person name="Nierman W.C."/>
            <person name="Vollebregt A.W."/>
            <person name="Zhao Z."/>
            <person name="Wu L."/>
            <person name="Kumar M."/>
            <person name="Stam H."/>
            <person name="van den Berg M.A."/>
            <person name="Pel H.J."/>
        </authorList>
    </citation>
    <scope>NUCLEOTIDE SEQUENCE [LARGE SCALE GENOMIC DNA]</scope>
    <source>
        <strain evidence="10 11">CBS 393.64</strain>
    </source>
</reference>
<evidence type="ECO:0000256" key="9">
    <source>
        <dbReference type="SAM" id="Phobius"/>
    </source>
</evidence>
<dbReference type="EMBL" id="LASV01000743">
    <property type="protein sequence ID" value="KKA16690.1"/>
    <property type="molecule type" value="Genomic_DNA"/>
</dbReference>
<keyword evidence="11" id="KW-1185">Reference proteome</keyword>
<dbReference type="AlphaFoldDB" id="A0A0F4YEX5"/>
<evidence type="ECO:0000256" key="5">
    <source>
        <dbReference type="ARBA" id="ARBA00022989"/>
    </source>
</evidence>
<evidence type="ECO:0000256" key="6">
    <source>
        <dbReference type="ARBA" id="ARBA00023136"/>
    </source>
</evidence>